<dbReference type="PANTHER" id="PTHR33376">
    <property type="match status" value="1"/>
</dbReference>
<feature type="chain" id="PRO_5046653726" evidence="6">
    <location>
        <begin position="26"/>
        <end position="330"/>
    </location>
</feature>
<accession>A0ABQ6LIZ0</accession>
<dbReference type="InterPro" id="IPR038404">
    <property type="entry name" value="TRAP_DctP_sf"/>
</dbReference>
<sequence>MRWTGKALGILAAMAALATPGWAGAADHNWRVSVVTPEGHPYNVALAAFKKRVEEGSDGRIGITVFPSGQLGDEVESAKNLQLGTLEMTIISTSNASPFYKELEVFGVPYSFKSLSCAFKVLDGEVGQEMAAGLREGAGMRVLGWYTFGMRQLFNTERPIETPDDMSGLVFRVPADKMAEAAYKALGANPVPMGFNEMFNALQQGVIDGADNPLITLKAFKWYEVVPHVTISNTAAGLSPFLVSEQAFSALPEDLQQLVIEAGSESAEVNRTTEEAATRDARAFLAENGVAIVEPDIAQFREKVQPVFDEAAELFGQALLDRIQAAQSGC</sequence>
<proteinExistence type="inferred from homology"/>
<reference evidence="7 8" key="1">
    <citation type="submission" date="2023-04" db="EMBL/GenBank/DDBJ databases">
        <title>Marinoamorphus aggregata gen. nov., sp. Nov., isolate from tissue of brittle star Ophioplocus japonicus.</title>
        <authorList>
            <person name="Kawano K."/>
            <person name="Sawayama S."/>
            <person name="Nakagawa S."/>
        </authorList>
    </citation>
    <scope>NUCLEOTIDE SEQUENCE [LARGE SCALE GENOMIC DNA]</scope>
    <source>
        <strain evidence="7 8">NKW23</strain>
    </source>
</reference>
<dbReference type="PIRSF" id="PIRSF006470">
    <property type="entry name" value="DctB"/>
    <property type="match status" value="1"/>
</dbReference>
<evidence type="ECO:0000256" key="3">
    <source>
        <dbReference type="ARBA" id="ARBA00022448"/>
    </source>
</evidence>
<evidence type="ECO:0000256" key="6">
    <source>
        <dbReference type="SAM" id="SignalP"/>
    </source>
</evidence>
<keyword evidence="3" id="KW-0813">Transport</keyword>
<comment type="caution">
    <text evidence="7">The sequence shown here is derived from an EMBL/GenBank/DDBJ whole genome shotgun (WGS) entry which is preliminary data.</text>
</comment>
<dbReference type="NCBIfam" id="TIGR00787">
    <property type="entry name" value="dctP"/>
    <property type="match status" value="1"/>
</dbReference>
<keyword evidence="4 6" id="KW-0732">Signal</keyword>
<organism evidence="7 8">
    <name type="scientific">Paralimibaculum aggregatum</name>
    <dbReference type="NCBI Taxonomy" id="3036245"/>
    <lineage>
        <taxon>Bacteria</taxon>
        <taxon>Pseudomonadati</taxon>
        <taxon>Pseudomonadota</taxon>
        <taxon>Alphaproteobacteria</taxon>
        <taxon>Rhodobacterales</taxon>
        <taxon>Paracoccaceae</taxon>
        <taxon>Paralimibaculum</taxon>
    </lineage>
</organism>
<dbReference type="EMBL" id="BSYI01000008">
    <property type="protein sequence ID" value="GMG82119.1"/>
    <property type="molecule type" value="Genomic_DNA"/>
</dbReference>
<dbReference type="CDD" id="cd13603">
    <property type="entry name" value="PBP2_TRAP_Siap_TeaA_like"/>
    <property type="match status" value="1"/>
</dbReference>
<dbReference type="NCBIfam" id="NF037995">
    <property type="entry name" value="TRAP_S1"/>
    <property type="match status" value="1"/>
</dbReference>
<keyword evidence="5" id="KW-0574">Periplasm</keyword>
<evidence type="ECO:0000256" key="5">
    <source>
        <dbReference type="ARBA" id="ARBA00022764"/>
    </source>
</evidence>
<evidence type="ECO:0000256" key="4">
    <source>
        <dbReference type="ARBA" id="ARBA00022729"/>
    </source>
</evidence>
<evidence type="ECO:0000256" key="1">
    <source>
        <dbReference type="ARBA" id="ARBA00004418"/>
    </source>
</evidence>
<comment type="similarity">
    <text evidence="2">Belongs to the bacterial solute-binding protein 7 family.</text>
</comment>
<evidence type="ECO:0000313" key="8">
    <source>
        <dbReference type="Proteomes" id="UP001239909"/>
    </source>
</evidence>
<feature type="signal peptide" evidence="6">
    <location>
        <begin position="1"/>
        <end position="25"/>
    </location>
</feature>
<evidence type="ECO:0000256" key="2">
    <source>
        <dbReference type="ARBA" id="ARBA00009023"/>
    </source>
</evidence>
<comment type="subcellular location">
    <subcellularLocation>
        <location evidence="1">Periplasm</location>
    </subcellularLocation>
</comment>
<name>A0ABQ6LIZ0_9RHOB</name>
<dbReference type="InterPro" id="IPR004682">
    <property type="entry name" value="TRAP_DctP"/>
</dbReference>
<dbReference type="InterPro" id="IPR018389">
    <property type="entry name" value="DctP_fam"/>
</dbReference>
<dbReference type="Proteomes" id="UP001239909">
    <property type="component" value="Unassembled WGS sequence"/>
</dbReference>
<evidence type="ECO:0000313" key="7">
    <source>
        <dbReference type="EMBL" id="GMG82119.1"/>
    </source>
</evidence>
<dbReference type="PANTHER" id="PTHR33376:SF4">
    <property type="entry name" value="SIALIC ACID-BINDING PERIPLASMIC PROTEIN SIAP"/>
    <property type="match status" value="1"/>
</dbReference>
<dbReference type="RefSeq" id="WP_285670874.1">
    <property type="nucleotide sequence ID" value="NZ_BSYI01000008.1"/>
</dbReference>
<dbReference type="Pfam" id="PF03480">
    <property type="entry name" value="DctP"/>
    <property type="match status" value="1"/>
</dbReference>
<keyword evidence="8" id="KW-1185">Reference proteome</keyword>
<protein>
    <submittedName>
        <fullName evidence="7">TRAP transporter substrate-binding protein</fullName>
    </submittedName>
</protein>
<gene>
    <name evidence="7" type="ORF">LNKW23_13320</name>
</gene>
<dbReference type="Gene3D" id="3.40.190.170">
    <property type="entry name" value="Bacterial extracellular solute-binding protein, family 7"/>
    <property type="match status" value="1"/>
</dbReference>